<dbReference type="PANTHER" id="PTHR47506">
    <property type="entry name" value="TRANSCRIPTIONAL REGULATORY PROTEIN"/>
    <property type="match status" value="1"/>
</dbReference>
<dbReference type="PROSITE" id="PS01081">
    <property type="entry name" value="HTH_TETR_1"/>
    <property type="match status" value="1"/>
</dbReference>
<protein>
    <submittedName>
        <fullName evidence="6">TetR/AcrR family transcriptional regulator</fullName>
    </submittedName>
</protein>
<dbReference type="PANTHER" id="PTHR47506:SF1">
    <property type="entry name" value="HTH-TYPE TRANSCRIPTIONAL REGULATOR YJDC"/>
    <property type="match status" value="1"/>
</dbReference>
<keyword evidence="1" id="KW-0805">Transcription regulation</keyword>
<dbReference type="AlphaFoldDB" id="A0A9E4N4K5"/>
<evidence type="ECO:0000313" key="7">
    <source>
        <dbReference type="Proteomes" id="UP000886667"/>
    </source>
</evidence>
<keyword evidence="3" id="KW-0804">Transcription</keyword>
<dbReference type="EMBL" id="JAEPCM010000211">
    <property type="protein sequence ID" value="MCG7945968.1"/>
    <property type="molecule type" value="Genomic_DNA"/>
</dbReference>
<dbReference type="PRINTS" id="PR00455">
    <property type="entry name" value="HTHTETR"/>
</dbReference>
<dbReference type="Pfam" id="PF16925">
    <property type="entry name" value="TetR_C_13"/>
    <property type="match status" value="1"/>
</dbReference>
<dbReference type="SUPFAM" id="SSF48498">
    <property type="entry name" value="Tetracyclin repressor-like, C-terminal domain"/>
    <property type="match status" value="1"/>
</dbReference>
<gene>
    <name evidence="6" type="ORF">JAZ07_06415</name>
</gene>
<dbReference type="Proteomes" id="UP000886667">
    <property type="component" value="Unassembled WGS sequence"/>
</dbReference>
<dbReference type="PROSITE" id="PS50977">
    <property type="entry name" value="HTH_TETR_2"/>
    <property type="match status" value="1"/>
</dbReference>
<feature type="DNA-binding region" description="H-T-H motif" evidence="4">
    <location>
        <begin position="31"/>
        <end position="50"/>
    </location>
</feature>
<evidence type="ECO:0000259" key="5">
    <source>
        <dbReference type="PROSITE" id="PS50977"/>
    </source>
</evidence>
<name>A0A9E4N4K5_9GAMM</name>
<sequence length="207" mass="22833">MSVGRKRSFDKSEALDKAMRLFWENGYSGTSVSDLTEQLGINKPSLYAAFGNKEKLFQSALERYMACYAAPLLEQLSRPDEQPLAERIRRYMSNIIELVSDKTSPKGCLFVKSSCEAGGTGVPEEVTQALQSMGLDTRQVLTSLFEQEQSRGRLPDTAEPNVMADYLMSVLYGISVLARQGRGKDELMTAAEFAISSLLPGQTSGEH</sequence>
<dbReference type="InterPro" id="IPR023772">
    <property type="entry name" value="DNA-bd_HTH_TetR-type_CS"/>
</dbReference>
<evidence type="ECO:0000256" key="1">
    <source>
        <dbReference type="ARBA" id="ARBA00023015"/>
    </source>
</evidence>
<dbReference type="InterPro" id="IPR009057">
    <property type="entry name" value="Homeodomain-like_sf"/>
</dbReference>
<dbReference type="InterPro" id="IPR001647">
    <property type="entry name" value="HTH_TetR"/>
</dbReference>
<accession>A0A9E4N4K5</accession>
<organism evidence="6 7">
    <name type="scientific">Candidatus Thiodiazotropha taylori</name>
    <dbReference type="NCBI Taxonomy" id="2792791"/>
    <lineage>
        <taxon>Bacteria</taxon>
        <taxon>Pseudomonadati</taxon>
        <taxon>Pseudomonadota</taxon>
        <taxon>Gammaproteobacteria</taxon>
        <taxon>Chromatiales</taxon>
        <taxon>Sedimenticolaceae</taxon>
        <taxon>Candidatus Thiodiazotropha</taxon>
    </lineage>
</organism>
<dbReference type="GO" id="GO:0003677">
    <property type="term" value="F:DNA binding"/>
    <property type="evidence" value="ECO:0007669"/>
    <property type="project" value="UniProtKB-UniRule"/>
</dbReference>
<proteinExistence type="predicted"/>
<evidence type="ECO:0000313" key="6">
    <source>
        <dbReference type="EMBL" id="MCG7945968.1"/>
    </source>
</evidence>
<feature type="domain" description="HTH tetR-type" evidence="5">
    <location>
        <begin position="8"/>
        <end position="68"/>
    </location>
</feature>
<dbReference type="SUPFAM" id="SSF46689">
    <property type="entry name" value="Homeodomain-like"/>
    <property type="match status" value="1"/>
</dbReference>
<evidence type="ECO:0000256" key="2">
    <source>
        <dbReference type="ARBA" id="ARBA00023125"/>
    </source>
</evidence>
<evidence type="ECO:0000256" key="4">
    <source>
        <dbReference type="PROSITE-ProRule" id="PRU00335"/>
    </source>
</evidence>
<dbReference type="Pfam" id="PF00440">
    <property type="entry name" value="TetR_N"/>
    <property type="match status" value="1"/>
</dbReference>
<evidence type="ECO:0000256" key="3">
    <source>
        <dbReference type="ARBA" id="ARBA00023163"/>
    </source>
</evidence>
<dbReference type="Gene3D" id="1.10.357.10">
    <property type="entry name" value="Tetracycline Repressor, domain 2"/>
    <property type="match status" value="1"/>
</dbReference>
<comment type="caution">
    <text evidence="6">The sequence shown here is derived from an EMBL/GenBank/DDBJ whole genome shotgun (WGS) entry which is preliminary data.</text>
</comment>
<dbReference type="InterPro" id="IPR011075">
    <property type="entry name" value="TetR_C"/>
</dbReference>
<reference evidence="6" key="1">
    <citation type="journal article" date="2021" name="Proc. Natl. Acad. Sci. U.S.A.">
        <title>Global biogeography of chemosynthetic symbionts reveals both localized and globally distributed symbiont groups. .</title>
        <authorList>
            <person name="Osvatic J.T."/>
            <person name="Wilkins L.G.E."/>
            <person name="Leibrecht L."/>
            <person name="Leray M."/>
            <person name="Zauner S."/>
            <person name="Polzin J."/>
            <person name="Camacho Y."/>
            <person name="Gros O."/>
            <person name="van Gils J.A."/>
            <person name="Eisen J.A."/>
            <person name="Petersen J.M."/>
            <person name="Yuen B."/>
        </authorList>
    </citation>
    <scope>NUCLEOTIDE SEQUENCE</scope>
    <source>
        <strain evidence="6">MAGclacostrist064TRANS</strain>
    </source>
</reference>
<keyword evidence="2 4" id="KW-0238">DNA-binding</keyword>
<dbReference type="InterPro" id="IPR036271">
    <property type="entry name" value="Tet_transcr_reg_TetR-rel_C_sf"/>
</dbReference>
<dbReference type="Gene3D" id="1.10.10.60">
    <property type="entry name" value="Homeodomain-like"/>
    <property type="match status" value="1"/>
</dbReference>